<proteinExistence type="predicted"/>
<evidence type="ECO:0000259" key="3">
    <source>
        <dbReference type="PROSITE" id="PS50056"/>
    </source>
</evidence>
<reference evidence="4" key="1">
    <citation type="submission" date="2016-06" db="EMBL/GenBank/DDBJ databases">
        <title>Draft Genome sequence of the fungus Inonotus baumii.</title>
        <authorList>
            <person name="Zhu H."/>
            <person name="Lin W."/>
        </authorList>
    </citation>
    <scope>NUCLEOTIDE SEQUENCE</scope>
    <source>
        <strain evidence="4">821</strain>
    </source>
</reference>
<dbReference type="Proteomes" id="UP000757232">
    <property type="component" value="Unassembled WGS sequence"/>
</dbReference>
<evidence type="ECO:0000313" key="4">
    <source>
        <dbReference type="EMBL" id="OCB87621.1"/>
    </source>
</evidence>
<evidence type="ECO:0000313" key="5">
    <source>
        <dbReference type="Proteomes" id="UP000757232"/>
    </source>
</evidence>
<feature type="compositionally biased region" description="Low complexity" evidence="2">
    <location>
        <begin position="335"/>
        <end position="357"/>
    </location>
</feature>
<keyword evidence="1" id="KW-0378">Hydrolase</keyword>
<dbReference type="Pfam" id="PF22784">
    <property type="entry name" value="PTP-SAK"/>
    <property type="match status" value="1"/>
</dbReference>
<dbReference type="PANTHER" id="PTHR23339">
    <property type="entry name" value="TYROSINE SPECIFIC PROTEIN PHOSPHATASE AND DUAL SPECIFICITY PROTEIN PHOSPHATASE"/>
    <property type="match status" value="1"/>
</dbReference>
<feature type="region of interest" description="Disordered" evidence="2">
    <location>
        <begin position="25"/>
        <end position="105"/>
    </location>
</feature>
<dbReference type="SUPFAM" id="SSF52799">
    <property type="entry name" value="(Phosphotyrosine protein) phosphatases II"/>
    <property type="match status" value="1"/>
</dbReference>
<accession>A0A9Q5HX91</accession>
<gene>
    <name evidence="4" type="ORF">A7U60_g5328</name>
</gene>
<dbReference type="InterPro" id="IPR000387">
    <property type="entry name" value="Tyr_Pase_dom"/>
</dbReference>
<dbReference type="InterPro" id="IPR057023">
    <property type="entry name" value="PTP-SAK"/>
</dbReference>
<sequence length="364" mass="39632">MSPRAAGVAGATRIALKSTATASTLKLTRTPPLPPFLQTTTSSNLSERSRARTTTAQKTKTMANVQVQQQPHRQQQFQYEQHTSTSMSALQAPLPRHHHQHQQHQQQQNYIPHYSTLRRPIPNSYWATPYLLACEYPWAPSTPRPKLDALLAAGVRTFIDLTESGELLGYSQLLPLRASSCGLPPSEQNTIEYFRFPIPDRSLPSSLDFLARILSVLGRCEKERRIAAVHCRGGIGRTGTVVGCWLVQSGICRDGEEALNFIAHQWATVEKHTRFPCSPETGAQADFVRNFKRLPILDREATVSNTATMAMASKHVSGTTSAVATTTTVTIASVSSAANTPTTASATSAPALAASATDQETTVT</sequence>
<feature type="compositionally biased region" description="Low complexity" evidence="2">
    <location>
        <begin position="52"/>
        <end position="81"/>
    </location>
</feature>
<dbReference type="InterPro" id="IPR050561">
    <property type="entry name" value="PTP"/>
</dbReference>
<dbReference type="PROSITE" id="PS00383">
    <property type="entry name" value="TYR_PHOSPHATASE_1"/>
    <property type="match status" value="1"/>
</dbReference>
<dbReference type="EMBL" id="LNZH02000190">
    <property type="protein sequence ID" value="OCB87621.1"/>
    <property type="molecule type" value="Genomic_DNA"/>
</dbReference>
<feature type="compositionally biased region" description="Low complexity" evidence="2">
    <location>
        <begin position="25"/>
        <end position="41"/>
    </location>
</feature>
<dbReference type="Gene3D" id="3.90.190.10">
    <property type="entry name" value="Protein tyrosine phosphatase superfamily"/>
    <property type="match status" value="1"/>
</dbReference>
<dbReference type="InterPro" id="IPR029021">
    <property type="entry name" value="Prot-tyrosine_phosphatase-like"/>
</dbReference>
<evidence type="ECO:0000256" key="1">
    <source>
        <dbReference type="ARBA" id="ARBA00022801"/>
    </source>
</evidence>
<dbReference type="PROSITE" id="PS50056">
    <property type="entry name" value="TYR_PHOSPHATASE_2"/>
    <property type="match status" value="1"/>
</dbReference>
<dbReference type="GO" id="GO:0016791">
    <property type="term" value="F:phosphatase activity"/>
    <property type="evidence" value="ECO:0007669"/>
    <property type="project" value="UniProtKB-ARBA"/>
</dbReference>
<dbReference type="OrthoDB" id="2017893at2759"/>
<dbReference type="AlphaFoldDB" id="A0A9Q5HX91"/>
<evidence type="ECO:0000256" key="2">
    <source>
        <dbReference type="SAM" id="MobiDB-lite"/>
    </source>
</evidence>
<feature type="domain" description="Tyrosine specific protein phosphatases" evidence="3">
    <location>
        <begin position="207"/>
        <end position="251"/>
    </location>
</feature>
<dbReference type="InterPro" id="IPR016130">
    <property type="entry name" value="Tyr_Pase_AS"/>
</dbReference>
<organism evidence="4 5">
    <name type="scientific">Sanghuangporus baumii</name>
    <name type="common">Phellinus baumii</name>
    <dbReference type="NCBI Taxonomy" id="108892"/>
    <lineage>
        <taxon>Eukaryota</taxon>
        <taxon>Fungi</taxon>
        <taxon>Dikarya</taxon>
        <taxon>Basidiomycota</taxon>
        <taxon>Agaricomycotina</taxon>
        <taxon>Agaricomycetes</taxon>
        <taxon>Hymenochaetales</taxon>
        <taxon>Hymenochaetaceae</taxon>
        <taxon>Sanghuangporus</taxon>
    </lineage>
</organism>
<keyword evidence="5" id="KW-1185">Reference proteome</keyword>
<comment type="caution">
    <text evidence="4">The sequence shown here is derived from an EMBL/GenBank/DDBJ whole genome shotgun (WGS) entry which is preliminary data.</text>
</comment>
<name>A0A9Q5HX91_SANBA</name>
<feature type="region of interest" description="Disordered" evidence="2">
    <location>
        <begin position="335"/>
        <end position="364"/>
    </location>
</feature>
<protein>
    <submittedName>
        <fullName evidence="4">Phosphatases II</fullName>
    </submittedName>
</protein>